<dbReference type="PANTHER" id="PTHR42977:SF3">
    <property type="entry name" value="AB HYDROLASE-1 DOMAIN-CONTAINING PROTEIN"/>
    <property type="match status" value="1"/>
</dbReference>
<dbReference type="Pfam" id="PF00561">
    <property type="entry name" value="Abhydrolase_1"/>
    <property type="match status" value="1"/>
</dbReference>
<reference evidence="3" key="1">
    <citation type="journal article" date="2023" name="Int. J. Syst. Evol. Microbiol.">
        <title>Methylocystis iwaonis sp. nov., a type II methane-oxidizing bacterium from surface soil of a rice paddy field in Japan, and emended description of the genus Methylocystis (ex Whittenbury et al. 1970) Bowman et al. 1993.</title>
        <authorList>
            <person name="Kaise H."/>
            <person name="Sawadogo J.B."/>
            <person name="Alam M.S."/>
            <person name="Ueno C."/>
            <person name="Dianou D."/>
            <person name="Shinjo R."/>
            <person name="Asakawa S."/>
        </authorList>
    </citation>
    <scope>NUCLEOTIDE SEQUENCE</scope>
    <source>
        <strain evidence="3">LMG27198</strain>
    </source>
</reference>
<dbReference type="PANTHER" id="PTHR42977">
    <property type="entry name" value="HYDROLASE-RELATED"/>
    <property type="match status" value="1"/>
</dbReference>
<keyword evidence="1 3" id="KW-0378">Hydrolase</keyword>
<dbReference type="AlphaFoldDB" id="A0A9W6GTG9"/>
<dbReference type="RefSeq" id="WP_281802170.1">
    <property type="nucleotide sequence ID" value="NZ_BSEC01000001.1"/>
</dbReference>
<feature type="domain" description="AB hydrolase-1" evidence="2">
    <location>
        <begin position="45"/>
        <end position="285"/>
    </location>
</feature>
<dbReference type="InterPro" id="IPR000073">
    <property type="entry name" value="AB_hydrolase_1"/>
</dbReference>
<sequence>MNLHIDPKAAFAPAPSAATVRNKTIVVDGLNIFYREAGDPTAPKLVLLHGFPASSHQYRNLIPALAARFHVIAPDYPGFGNSDMPDPAAYSYTFDRTSEIVEAFLENVGFTRFGLFVQDYGGPVGFRIVARRPEWLEWLIIQNTNAYEVGFAPVWDGLRGAYWKTRAPETEKPLEAFLQAETVKLVYTHGHADPTLITPDNWNMDLHYLDRPGARQVQLDFFYDYRTNVALYPQWQTFLRERQPKTIIFWGQGDIFFTPEGGESYLADLPDAELHRLNSGHFAVEDCLPQIVEGMIAFHARHVAPASLRATD</sequence>
<evidence type="ECO:0000259" key="2">
    <source>
        <dbReference type="Pfam" id="PF00561"/>
    </source>
</evidence>
<dbReference type="InterPro" id="IPR029058">
    <property type="entry name" value="AB_hydrolase_fold"/>
</dbReference>
<dbReference type="PRINTS" id="PR00111">
    <property type="entry name" value="ABHYDROLASE"/>
</dbReference>
<dbReference type="Gene3D" id="3.40.50.1820">
    <property type="entry name" value="alpha/beta hydrolase"/>
    <property type="match status" value="1"/>
</dbReference>
<evidence type="ECO:0000256" key="1">
    <source>
        <dbReference type="ARBA" id="ARBA00022801"/>
    </source>
</evidence>
<evidence type="ECO:0000313" key="3">
    <source>
        <dbReference type="EMBL" id="GLI92762.1"/>
    </source>
</evidence>
<dbReference type="SUPFAM" id="SSF53474">
    <property type="entry name" value="alpha/beta-Hydrolases"/>
    <property type="match status" value="1"/>
</dbReference>
<evidence type="ECO:0000313" key="4">
    <source>
        <dbReference type="Proteomes" id="UP001144323"/>
    </source>
</evidence>
<dbReference type="InterPro" id="IPR051340">
    <property type="entry name" value="Haloalkane_dehalogenase"/>
</dbReference>
<keyword evidence="4" id="KW-1185">Reference proteome</keyword>
<accession>A0A9W6GTG9</accession>
<gene>
    <name evidence="3" type="ORF">LMG27198_17540</name>
</gene>
<organism evidence="3 4">
    <name type="scientific">Methylocystis echinoides</name>
    <dbReference type="NCBI Taxonomy" id="29468"/>
    <lineage>
        <taxon>Bacteria</taxon>
        <taxon>Pseudomonadati</taxon>
        <taxon>Pseudomonadota</taxon>
        <taxon>Alphaproteobacteria</taxon>
        <taxon>Hyphomicrobiales</taxon>
        <taxon>Methylocystaceae</taxon>
        <taxon>Methylocystis</taxon>
    </lineage>
</organism>
<dbReference type="Proteomes" id="UP001144323">
    <property type="component" value="Unassembled WGS sequence"/>
</dbReference>
<dbReference type="EMBL" id="BSEC01000001">
    <property type="protein sequence ID" value="GLI92762.1"/>
    <property type="molecule type" value="Genomic_DNA"/>
</dbReference>
<dbReference type="GO" id="GO:0004301">
    <property type="term" value="F:epoxide hydrolase activity"/>
    <property type="evidence" value="ECO:0007669"/>
    <property type="project" value="TreeGrafter"/>
</dbReference>
<proteinExistence type="predicted"/>
<protein>
    <submittedName>
        <fullName evidence="3">Alpha/beta hydrolase</fullName>
    </submittedName>
</protein>
<comment type="caution">
    <text evidence="3">The sequence shown here is derived from an EMBL/GenBank/DDBJ whole genome shotgun (WGS) entry which is preliminary data.</text>
</comment>
<name>A0A9W6GTG9_9HYPH</name>